<dbReference type="EMBL" id="PEOG01000010">
    <property type="protein sequence ID" value="PIM54371.1"/>
    <property type="molecule type" value="Genomic_DNA"/>
</dbReference>
<evidence type="ECO:0000256" key="2">
    <source>
        <dbReference type="ARBA" id="ARBA00004651"/>
    </source>
</evidence>
<accession>A0A2G9CD58</accession>
<comment type="cofactor">
    <cofactor evidence="1">
        <name>Zn(2+)</name>
        <dbReference type="ChEBI" id="CHEBI:29105"/>
    </cofactor>
</comment>
<dbReference type="AlphaFoldDB" id="A0A2G9CD58"/>
<evidence type="ECO:0000313" key="15">
    <source>
        <dbReference type="EMBL" id="PIM54371.1"/>
    </source>
</evidence>
<evidence type="ECO:0000259" key="14">
    <source>
        <dbReference type="Pfam" id="PF01435"/>
    </source>
</evidence>
<keyword evidence="6" id="KW-0479">Metal-binding</keyword>
<evidence type="ECO:0000256" key="12">
    <source>
        <dbReference type="SAM" id="MobiDB-lite"/>
    </source>
</evidence>
<evidence type="ECO:0000256" key="3">
    <source>
        <dbReference type="ARBA" id="ARBA00022475"/>
    </source>
</evidence>
<gene>
    <name evidence="15" type="ORF">CS062_04280</name>
</gene>
<dbReference type="OrthoDB" id="9781930at2"/>
<dbReference type="InterPro" id="IPR001915">
    <property type="entry name" value="Peptidase_M48"/>
</dbReference>
<keyword evidence="4" id="KW-0645">Protease</keyword>
<dbReference type="InterPro" id="IPR050083">
    <property type="entry name" value="HtpX_protease"/>
</dbReference>
<evidence type="ECO:0000313" key="16">
    <source>
        <dbReference type="Proteomes" id="UP000231501"/>
    </source>
</evidence>
<dbReference type="GO" id="GO:0046872">
    <property type="term" value="F:metal ion binding"/>
    <property type="evidence" value="ECO:0007669"/>
    <property type="project" value="UniProtKB-KW"/>
</dbReference>
<keyword evidence="3" id="KW-1003">Cell membrane</keyword>
<keyword evidence="11 13" id="KW-0472">Membrane</keyword>
<dbReference type="CDD" id="cd07328">
    <property type="entry name" value="M48_Ste24p_like"/>
    <property type="match status" value="1"/>
</dbReference>
<organism evidence="15 16">
    <name type="scientific">Roseateles chitinivorans</name>
    <dbReference type="NCBI Taxonomy" id="2917965"/>
    <lineage>
        <taxon>Bacteria</taxon>
        <taxon>Pseudomonadati</taxon>
        <taxon>Pseudomonadota</taxon>
        <taxon>Betaproteobacteria</taxon>
        <taxon>Burkholderiales</taxon>
        <taxon>Sphaerotilaceae</taxon>
        <taxon>Roseateles</taxon>
    </lineage>
</organism>
<dbReference type="GO" id="GO:0005886">
    <property type="term" value="C:plasma membrane"/>
    <property type="evidence" value="ECO:0007669"/>
    <property type="project" value="UniProtKB-SubCell"/>
</dbReference>
<keyword evidence="16" id="KW-1185">Reference proteome</keyword>
<evidence type="ECO:0000256" key="9">
    <source>
        <dbReference type="ARBA" id="ARBA00022989"/>
    </source>
</evidence>
<evidence type="ECO:0000256" key="11">
    <source>
        <dbReference type="ARBA" id="ARBA00023136"/>
    </source>
</evidence>
<evidence type="ECO:0000256" key="13">
    <source>
        <dbReference type="SAM" id="Phobius"/>
    </source>
</evidence>
<feature type="transmembrane region" description="Helical" evidence="13">
    <location>
        <begin position="74"/>
        <end position="98"/>
    </location>
</feature>
<dbReference type="PANTHER" id="PTHR43221">
    <property type="entry name" value="PROTEASE HTPX"/>
    <property type="match status" value="1"/>
</dbReference>
<keyword evidence="8" id="KW-0862">Zinc</keyword>
<evidence type="ECO:0000256" key="8">
    <source>
        <dbReference type="ARBA" id="ARBA00022833"/>
    </source>
</evidence>
<dbReference type="RefSeq" id="WP_099860261.1">
    <property type="nucleotide sequence ID" value="NZ_PEOG01000010.1"/>
</dbReference>
<evidence type="ECO:0000256" key="6">
    <source>
        <dbReference type="ARBA" id="ARBA00022723"/>
    </source>
</evidence>
<feature type="domain" description="Peptidase M48" evidence="14">
    <location>
        <begin position="115"/>
        <end position="347"/>
    </location>
</feature>
<proteinExistence type="predicted"/>
<feature type="transmembrane region" description="Helical" evidence="13">
    <location>
        <begin position="45"/>
        <end position="67"/>
    </location>
</feature>
<evidence type="ECO:0000256" key="5">
    <source>
        <dbReference type="ARBA" id="ARBA00022692"/>
    </source>
</evidence>
<dbReference type="Pfam" id="PF01435">
    <property type="entry name" value="Peptidase_M48"/>
    <property type="match status" value="1"/>
</dbReference>
<reference evidence="15 16" key="1">
    <citation type="submission" date="2017-11" db="EMBL/GenBank/DDBJ databases">
        <title>Draft genome sequence of Mitsuaria sp. HWN-4.</title>
        <authorList>
            <person name="Gundlapally S.R."/>
        </authorList>
    </citation>
    <scope>NUCLEOTIDE SEQUENCE [LARGE SCALE GENOMIC DNA]</scope>
    <source>
        <strain evidence="15 16">HWN-4</strain>
    </source>
</reference>
<evidence type="ECO:0000256" key="1">
    <source>
        <dbReference type="ARBA" id="ARBA00001947"/>
    </source>
</evidence>
<name>A0A2G9CD58_9BURK</name>
<dbReference type="GO" id="GO:0004222">
    <property type="term" value="F:metalloendopeptidase activity"/>
    <property type="evidence" value="ECO:0007669"/>
    <property type="project" value="InterPro"/>
</dbReference>
<keyword evidence="10" id="KW-0482">Metalloprotease</keyword>
<comment type="caution">
    <text evidence="15">The sequence shown here is derived from an EMBL/GenBank/DDBJ whole genome shotgun (WGS) entry which is preliminary data.</text>
</comment>
<dbReference type="Gene3D" id="3.30.2010.10">
    <property type="entry name" value="Metalloproteases ('zincins'), catalytic domain"/>
    <property type="match status" value="1"/>
</dbReference>
<dbReference type="GO" id="GO:0006508">
    <property type="term" value="P:proteolysis"/>
    <property type="evidence" value="ECO:0007669"/>
    <property type="project" value="UniProtKB-KW"/>
</dbReference>
<dbReference type="PANTHER" id="PTHR43221:SF1">
    <property type="entry name" value="PROTEASE HTPX"/>
    <property type="match status" value="1"/>
</dbReference>
<feature type="region of interest" description="Disordered" evidence="12">
    <location>
        <begin position="404"/>
        <end position="439"/>
    </location>
</feature>
<protein>
    <recommendedName>
        <fullName evidence="14">Peptidase M48 domain-containing protein</fullName>
    </recommendedName>
</protein>
<sequence length="552" mass="60993">MDTKARAQSDLHANQAEGMGAKEVDLRSSALADAGIPDDHAPPRWLLAMAALAAAAFFQLMLLLPCAVVMAFPIFFYGANTTVLVWGGLGFLILAWLVQPDWRSALKTLPRDQAPALYAKVDALADALQAPRVHEIALDNSINAGAFERHRGLSLRPTRRVLVLGLPLLRLLDTDAAEAVIAHELGHFSRRHGRLGHWIYRTRAAWMNWARAERLGGHDDVESTSPWERAGRNFAAMFLPWFRRASEAHSRRCEFEADAQAARYASPAALGRALLLIERASQRQEESLAAMVRERLALDAEPPADWVEWTPRLLAQSPVTEAEREALLRHRQPRGSHPPHAARLEALGCDASQLTLTPARFEDCAAAHWMSSAAWQAVCREHSPWAGESRRLRWAMGHAALAGTDPAQWPAPAMAAPRREEASRRRRQRRLSAAGEALQHGRVRPHTLTPWQRDALAQALAANPLIGQAWAFDATLPEADGGGAMLCLVMRIDPVGLREHHLTEDDVLDQVQSTADLLWPAGREWGARLSYLTEGLPPELQARVDATPRLKG</sequence>
<evidence type="ECO:0000256" key="4">
    <source>
        <dbReference type="ARBA" id="ARBA00022670"/>
    </source>
</evidence>
<dbReference type="Proteomes" id="UP000231501">
    <property type="component" value="Unassembled WGS sequence"/>
</dbReference>
<keyword evidence="9 13" id="KW-1133">Transmembrane helix</keyword>
<keyword evidence="5 13" id="KW-0812">Transmembrane</keyword>
<comment type="subcellular location">
    <subcellularLocation>
        <location evidence="2">Cell membrane</location>
        <topology evidence="2">Multi-pass membrane protein</topology>
    </subcellularLocation>
</comment>
<evidence type="ECO:0000256" key="7">
    <source>
        <dbReference type="ARBA" id="ARBA00022801"/>
    </source>
</evidence>
<feature type="compositionally biased region" description="Low complexity" evidence="12">
    <location>
        <begin position="406"/>
        <end position="416"/>
    </location>
</feature>
<evidence type="ECO:0000256" key="10">
    <source>
        <dbReference type="ARBA" id="ARBA00023049"/>
    </source>
</evidence>
<keyword evidence="7" id="KW-0378">Hydrolase</keyword>